<evidence type="ECO:0000256" key="5">
    <source>
        <dbReference type="ARBA" id="ARBA00023002"/>
    </source>
</evidence>
<evidence type="ECO:0000256" key="3">
    <source>
        <dbReference type="ARBA" id="ARBA00022630"/>
    </source>
</evidence>
<evidence type="ECO:0000256" key="6">
    <source>
        <dbReference type="RuleBase" id="RU361217"/>
    </source>
</evidence>
<organism evidence="9 10">
    <name type="scientific">Glacieibacterium frigidum</name>
    <dbReference type="NCBI Taxonomy" id="2593303"/>
    <lineage>
        <taxon>Bacteria</taxon>
        <taxon>Pseudomonadati</taxon>
        <taxon>Pseudomonadota</taxon>
        <taxon>Alphaproteobacteria</taxon>
        <taxon>Sphingomonadales</taxon>
        <taxon>Sphingosinicellaceae</taxon>
        <taxon>Glacieibacterium</taxon>
    </lineage>
</organism>
<evidence type="ECO:0000256" key="2">
    <source>
        <dbReference type="ARBA" id="ARBA00007330"/>
    </source>
</evidence>
<feature type="domain" description="FAD dependent oxidoreductase" evidence="7">
    <location>
        <begin position="4"/>
        <end position="349"/>
    </location>
</feature>
<dbReference type="PRINTS" id="PR01001">
    <property type="entry name" value="FADG3PDH"/>
</dbReference>
<keyword evidence="4" id="KW-0274">FAD</keyword>
<comment type="cofactor">
    <cofactor evidence="1 6">
        <name>FAD</name>
        <dbReference type="ChEBI" id="CHEBI:57692"/>
    </cofactor>
</comment>
<name>A0A552UJC3_9SPHN</name>
<keyword evidence="10" id="KW-1185">Reference proteome</keyword>
<dbReference type="OrthoDB" id="9766796at2"/>
<dbReference type="NCBIfam" id="NF009906">
    <property type="entry name" value="PRK13369.1"/>
    <property type="match status" value="1"/>
</dbReference>
<sequence length="501" mass="54386">MIHDLLIIGGGINGAGIARDAAGRGLSVALVEAGDLAGATSSASTKLIHGGLRYLEFYAFGLVRKALAEREVILDIAPHISWPQGFVLPVVPGRPEWMLRAGLFLYDRLAKRRVVPGSARIDLRGERAGRALQAKYRRAYRYWDGWIDDARLVVANVRDAADKGALVRTRTRVTAAHHDGDVWHVDLDSGETLTARYLVNAAGPWAESVARKVMGRNDAPPLKLVQGSHLVTRRVHLGKDAFMLQQPDGRIVFVLPYERDFSLVGTTERDVDTPEAAGITDAETDYLLGAANAYLTHPLGRDDIVHRFAGVRPLILEPGKGDRETSRDYRLVEHPGVAAMTVVGGKITTYRVLAEAVMKIVAPATKIWTAAAPLPGGDVPRDKGETGQAAFARWLDQLIVAHADYDPRIVKRLAKTLGTAAEPLLTAGLGENLGGVFEAELTYFRDHEWATTSDDVLWRRTKLGLHLDGAAKARVAAWFGEAEAPMDDVPAAGHRFATPGG</sequence>
<dbReference type="Gene3D" id="3.30.9.10">
    <property type="entry name" value="D-Amino Acid Oxidase, subunit A, domain 2"/>
    <property type="match status" value="1"/>
</dbReference>
<dbReference type="PROSITE" id="PS00978">
    <property type="entry name" value="FAD_G3PDH_2"/>
    <property type="match status" value="1"/>
</dbReference>
<dbReference type="GO" id="GO:0046168">
    <property type="term" value="P:glycerol-3-phosphate catabolic process"/>
    <property type="evidence" value="ECO:0007669"/>
    <property type="project" value="TreeGrafter"/>
</dbReference>
<comment type="similarity">
    <text evidence="2 6">Belongs to the FAD-dependent glycerol-3-phosphate dehydrogenase family.</text>
</comment>
<comment type="catalytic activity">
    <reaction evidence="6">
        <text>a quinone + sn-glycerol 3-phosphate = dihydroxyacetone phosphate + a quinol</text>
        <dbReference type="Rhea" id="RHEA:18977"/>
        <dbReference type="ChEBI" id="CHEBI:24646"/>
        <dbReference type="ChEBI" id="CHEBI:57597"/>
        <dbReference type="ChEBI" id="CHEBI:57642"/>
        <dbReference type="ChEBI" id="CHEBI:132124"/>
        <dbReference type="EC" id="1.1.5.3"/>
    </reaction>
</comment>
<evidence type="ECO:0000313" key="9">
    <source>
        <dbReference type="EMBL" id="TRW18271.1"/>
    </source>
</evidence>
<dbReference type="InterPro" id="IPR000447">
    <property type="entry name" value="G3P_DH_FAD-dep"/>
</dbReference>
<reference evidence="9 10" key="1">
    <citation type="submission" date="2019-07" db="EMBL/GenBank/DDBJ databases">
        <title>Novel species isolated from glacier.</title>
        <authorList>
            <person name="Liu Q."/>
            <person name="Xin Y.-H."/>
        </authorList>
    </citation>
    <scope>NUCLEOTIDE SEQUENCE [LARGE SCALE GENOMIC DNA]</scope>
    <source>
        <strain evidence="9 10">LB1R16</strain>
    </source>
</reference>
<evidence type="ECO:0000313" key="10">
    <source>
        <dbReference type="Proteomes" id="UP000317894"/>
    </source>
</evidence>
<keyword evidence="5 6" id="KW-0560">Oxidoreductase</keyword>
<dbReference type="NCBIfam" id="NF008899">
    <property type="entry name" value="PRK12266.1"/>
    <property type="match status" value="1"/>
</dbReference>
<dbReference type="SUPFAM" id="SSF51905">
    <property type="entry name" value="FAD/NAD(P)-binding domain"/>
    <property type="match status" value="1"/>
</dbReference>
<dbReference type="PANTHER" id="PTHR11985:SF15">
    <property type="entry name" value="GLYCEROL-3-PHOSPHATE DEHYDROGENASE, MITOCHONDRIAL"/>
    <property type="match status" value="1"/>
</dbReference>
<dbReference type="Proteomes" id="UP000317894">
    <property type="component" value="Unassembled WGS sequence"/>
</dbReference>
<dbReference type="GO" id="GO:0009331">
    <property type="term" value="C:glycerol-3-phosphate dehydrogenase (FAD) complex"/>
    <property type="evidence" value="ECO:0007669"/>
    <property type="project" value="UniProtKB-UniRule"/>
</dbReference>
<comment type="caution">
    <text evidence="9">The sequence shown here is derived from an EMBL/GenBank/DDBJ whole genome shotgun (WGS) entry which is preliminary data.</text>
</comment>
<evidence type="ECO:0000256" key="4">
    <source>
        <dbReference type="ARBA" id="ARBA00022827"/>
    </source>
</evidence>
<evidence type="ECO:0000259" key="7">
    <source>
        <dbReference type="Pfam" id="PF01266"/>
    </source>
</evidence>
<dbReference type="Pfam" id="PF16901">
    <property type="entry name" value="DAO_C"/>
    <property type="match status" value="1"/>
</dbReference>
<dbReference type="Gene3D" id="3.50.50.60">
    <property type="entry name" value="FAD/NAD(P)-binding domain"/>
    <property type="match status" value="1"/>
</dbReference>
<keyword evidence="3 6" id="KW-0285">Flavoprotein</keyword>
<evidence type="ECO:0000259" key="8">
    <source>
        <dbReference type="Pfam" id="PF16901"/>
    </source>
</evidence>
<dbReference type="InterPro" id="IPR038299">
    <property type="entry name" value="DAO_C_sf"/>
</dbReference>
<dbReference type="InterPro" id="IPR036188">
    <property type="entry name" value="FAD/NAD-bd_sf"/>
</dbReference>
<dbReference type="RefSeq" id="WP_144236964.1">
    <property type="nucleotide sequence ID" value="NZ_VJWA01000001.1"/>
</dbReference>
<dbReference type="Pfam" id="PF01266">
    <property type="entry name" value="DAO"/>
    <property type="match status" value="1"/>
</dbReference>
<gene>
    <name evidence="9" type="ORF">FMM06_09310</name>
</gene>
<dbReference type="InterPro" id="IPR031656">
    <property type="entry name" value="DAO_C"/>
</dbReference>
<feature type="domain" description="Alpha-glycerophosphate oxidase C-terminal" evidence="8">
    <location>
        <begin position="369"/>
        <end position="466"/>
    </location>
</feature>
<dbReference type="Gene3D" id="1.10.8.870">
    <property type="entry name" value="Alpha-glycerophosphate oxidase, cap domain"/>
    <property type="match status" value="1"/>
</dbReference>
<evidence type="ECO:0000256" key="1">
    <source>
        <dbReference type="ARBA" id="ARBA00001974"/>
    </source>
</evidence>
<accession>A0A552UJC3</accession>
<dbReference type="GO" id="GO:0004368">
    <property type="term" value="F:glycerol-3-phosphate dehydrogenase (quinone) activity"/>
    <property type="evidence" value="ECO:0007669"/>
    <property type="project" value="UniProtKB-EC"/>
</dbReference>
<proteinExistence type="inferred from homology"/>
<dbReference type="PANTHER" id="PTHR11985">
    <property type="entry name" value="GLYCEROL-3-PHOSPHATE DEHYDROGENASE"/>
    <property type="match status" value="1"/>
</dbReference>
<dbReference type="AlphaFoldDB" id="A0A552UJC3"/>
<dbReference type="InterPro" id="IPR006076">
    <property type="entry name" value="FAD-dep_OxRdtase"/>
</dbReference>
<dbReference type="EC" id="1.1.5.3" evidence="6"/>
<dbReference type="Gene3D" id="6.10.250.1890">
    <property type="match status" value="1"/>
</dbReference>
<dbReference type="EMBL" id="VJWA01000001">
    <property type="protein sequence ID" value="TRW18271.1"/>
    <property type="molecule type" value="Genomic_DNA"/>
</dbReference>
<protein>
    <recommendedName>
        <fullName evidence="6">Glycerol-3-phosphate dehydrogenase</fullName>
        <ecNumber evidence="6">1.1.5.3</ecNumber>
    </recommendedName>
</protein>
<dbReference type="PROSITE" id="PS00977">
    <property type="entry name" value="FAD_G3PDH_1"/>
    <property type="match status" value="1"/>
</dbReference>